<evidence type="ECO:0000313" key="1">
    <source>
        <dbReference type="EMBL" id="MFD2869278.1"/>
    </source>
</evidence>
<dbReference type="NCBIfam" id="TIGR00738">
    <property type="entry name" value="rrf2_super"/>
    <property type="match status" value="1"/>
</dbReference>
<dbReference type="PANTHER" id="PTHR33221">
    <property type="entry name" value="WINGED HELIX-TURN-HELIX TRANSCRIPTIONAL REGULATOR, RRF2 FAMILY"/>
    <property type="match status" value="1"/>
</dbReference>
<gene>
    <name evidence="1" type="ORF">ACFSY7_12355</name>
</gene>
<reference evidence="2" key="1">
    <citation type="journal article" date="2019" name="Int. J. Syst. Evol. Microbiol.">
        <title>The Global Catalogue of Microorganisms (GCM) 10K type strain sequencing project: providing services to taxonomists for standard genome sequencing and annotation.</title>
        <authorList>
            <consortium name="The Broad Institute Genomics Platform"/>
            <consortium name="The Broad Institute Genome Sequencing Center for Infectious Disease"/>
            <person name="Wu L."/>
            <person name="Ma J."/>
        </authorList>
    </citation>
    <scope>NUCLEOTIDE SEQUENCE [LARGE SCALE GENOMIC DNA]</scope>
    <source>
        <strain evidence="2">KCTC 33522</strain>
    </source>
</reference>
<dbReference type="InterPro" id="IPR030489">
    <property type="entry name" value="TR_Rrf2-type_CS"/>
</dbReference>
<dbReference type="PANTHER" id="PTHR33221:SF9">
    <property type="entry name" value="RRF2 FAMILY PROTEIN"/>
    <property type="match status" value="1"/>
</dbReference>
<dbReference type="InterPro" id="IPR036390">
    <property type="entry name" value="WH_DNA-bd_sf"/>
</dbReference>
<protein>
    <submittedName>
        <fullName evidence="1">Rrf2 family transcriptional regulator</fullName>
    </submittedName>
</protein>
<dbReference type="SUPFAM" id="SSF46785">
    <property type="entry name" value="Winged helix' DNA-binding domain"/>
    <property type="match status" value="1"/>
</dbReference>
<dbReference type="Gene3D" id="1.10.10.10">
    <property type="entry name" value="Winged helix-like DNA-binding domain superfamily/Winged helix DNA-binding domain"/>
    <property type="match status" value="1"/>
</dbReference>
<organism evidence="1 2">
    <name type="scientific">Kurthia populi</name>
    <dbReference type="NCBI Taxonomy" id="1562132"/>
    <lineage>
        <taxon>Bacteria</taxon>
        <taxon>Bacillati</taxon>
        <taxon>Bacillota</taxon>
        <taxon>Bacilli</taxon>
        <taxon>Bacillales</taxon>
        <taxon>Caryophanaceae</taxon>
        <taxon>Kurthia</taxon>
    </lineage>
</organism>
<sequence>MKYSKATNYALHTVVYMAQESLEHPIGVKQLAETQSVSPTYLSKILTKLAKEGIVRSISGVNGGYTLTIHWEELSFLDIIQAIEGKASIFEDCLYQHEDCEIKNVMLMAEEKLEQELREHKIVALVKK</sequence>
<evidence type="ECO:0000313" key="2">
    <source>
        <dbReference type="Proteomes" id="UP001597568"/>
    </source>
</evidence>
<dbReference type="PROSITE" id="PS01332">
    <property type="entry name" value="HTH_RRF2_1"/>
    <property type="match status" value="1"/>
</dbReference>
<dbReference type="Pfam" id="PF02082">
    <property type="entry name" value="Rrf2"/>
    <property type="match status" value="1"/>
</dbReference>
<accession>A0ABW5Y1R0</accession>
<keyword evidence="2" id="KW-1185">Reference proteome</keyword>
<dbReference type="PROSITE" id="PS51197">
    <property type="entry name" value="HTH_RRF2_2"/>
    <property type="match status" value="1"/>
</dbReference>
<proteinExistence type="predicted"/>
<name>A0ABW5Y1R0_9BACL</name>
<dbReference type="RefSeq" id="WP_380148061.1">
    <property type="nucleotide sequence ID" value="NZ_JBHUOR010000109.1"/>
</dbReference>
<dbReference type="EMBL" id="JBHUOR010000109">
    <property type="protein sequence ID" value="MFD2869278.1"/>
    <property type="molecule type" value="Genomic_DNA"/>
</dbReference>
<dbReference type="InterPro" id="IPR036388">
    <property type="entry name" value="WH-like_DNA-bd_sf"/>
</dbReference>
<dbReference type="Proteomes" id="UP001597568">
    <property type="component" value="Unassembled WGS sequence"/>
</dbReference>
<comment type="caution">
    <text evidence="1">The sequence shown here is derived from an EMBL/GenBank/DDBJ whole genome shotgun (WGS) entry which is preliminary data.</text>
</comment>
<dbReference type="InterPro" id="IPR000944">
    <property type="entry name" value="Tscrpt_reg_Rrf2"/>
</dbReference>